<dbReference type="AlphaFoldDB" id="A0AA41FGI8"/>
<dbReference type="InterPro" id="IPR048068">
    <property type="entry name" value="LarA-like"/>
</dbReference>
<evidence type="ECO:0000259" key="1">
    <source>
        <dbReference type="Pfam" id="PF09861"/>
    </source>
</evidence>
<dbReference type="Proteomes" id="UP000708338">
    <property type="component" value="Unassembled WGS sequence"/>
</dbReference>
<comment type="caution">
    <text evidence="3">The sequence shown here is derived from an EMBL/GenBank/DDBJ whole genome shotgun (WGS) entry which is preliminary data.</text>
</comment>
<feature type="domain" description="Lactate racemase C-terminal" evidence="2">
    <location>
        <begin position="294"/>
        <end position="436"/>
    </location>
</feature>
<evidence type="ECO:0000313" key="4">
    <source>
        <dbReference type="Proteomes" id="UP000708338"/>
    </source>
</evidence>
<gene>
    <name evidence="3" type="primary">larA</name>
    <name evidence="3" type="ORF">GPL26_16075</name>
</gene>
<evidence type="ECO:0000259" key="2">
    <source>
        <dbReference type="Pfam" id="PF21113"/>
    </source>
</evidence>
<proteinExistence type="predicted"/>
<dbReference type="InterPro" id="IPR043166">
    <property type="entry name" value="LarA-like_C"/>
</dbReference>
<feature type="domain" description="LarA-like N-terminal" evidence="1">
    <location>
        <begin position="27"/>
        <end position="222"/>
    </location>
</feature>
<dbReference type="InterPro" id="IPR018657">
    <property type="entry name" value="LarA-like_N"/>
</dbReference>
<dbReference type="EMBL" id="WQPS01000019">
    <property type="protein sequence ID" value="MBT9811144.1"/>
    <property type="molecule type" value="Genomic_DNA"/>
</dbReference>
<name>A0AA41FGI8_9FIRM</name>
<dbReference type="Gene3D" id="3.40.50.11440">
    <property type="match status" value="1"/>
</dbReference>
<dbReference type="PANTHER" id="PTHR33171">
    <property type="entry name" value="LAR_N DOMAIN-CONTAINING PROTEIN"/>
    <property type="match status" value="1"/>
</dbReference>
<protein>
    <submittedName>
        <fullName evidence="3">Nickel-dependent lactate racemase</fullName>
    </submittedName>
</protein>
<dbReference type="InterPro" id="IPR047926">
    <property type="entry name" value="Ni_dep_LarA"/>
</dbReference>
<reference evidence="3" key="1">
    <citation type="journal article" date="2021" name="Gut Microbes">
        <title>A synthetic consortium of 100 gut commensals modulates the composition and function in a colon model of the microbiome of elderly subjects.</title>
        <authorList>
            <person name="Perez M."/>
            <person name="Ntemiri A."/>
            <person name="Tan H."/>
            <person name="Harris H.M.B."/>
            <person name="Roager H.M."/>
            <person name="Ribiere C."/>
            <person name="O'Toole P.W."/>
        </authorList>
    </citation>
    <scope>NUCLEOTIDE SEQUENCE</scope>
    <source>
        <strain evidence="3">MCC335</strain>
    </source>
</reference>
<accession>A0AA41FGI8</accession>
<dbReference type="Gene3D" id="3.90.226.30">
    <property type="match status" value="1"/>
</dbReference>
<evidence type="ECO:0000313" key="3">
    <source>
        <dbReference type="EMBL" id="MBT9811144.1"/>
    </source>
</evidence>
<dbReference type="Pfam" id="PF21113">
    <property type="entry name" value="LarA_C"/>
    <property type="match status" value="1"/>
</dbReference>
<dbReference type="InterPro" id="IPR048520">
    <property type="entry name" value="LarA_C"/>
</dbReference>
<dbReference type="PANTHER" id="PTHR33171:SF17">
    <property type="entry name" value="LARA-LIKE N-TERMINAL DOMAIN-CONTAINING PROTEIN"/>
    <property type="match status" value="1"/>
</dbReference>
<sequence length="457" mass="50807">MSESNFQTHSRLTDDRSKVMSRYMLPYGDKGMEIDVPDKNFLYYAEPVTSREIPDQDRIITEAFGHPIGTGRLEDMVCPEQEIVILLDDITRPTPKRILLQEVLRRLEHAGVPDSRITLIMALGTHRILTEDEIETHIGMDIIKRFRFLNLDYKDSSVFVDLGRSRNGTPIQVYRQVVEAGFKIAIGNIVPHIAAGWGGGCKMIQPGVCSERTTEITHLMACTLQNVLESCGTTDNLCRREMEEITAMVGLDFIVNTVMDEDKHILGLFCGHFVEAHRAGVLLAEQVMCPVIPRRADIVIASAAPADIDFWQGCKPYIFSHFGLRDNGVIIFVIRGKEGLCGNAPQHEATLRRYGSTDFTKIKQEVDAGRITDLVGANVPLFIASVRERATVLCVSEGFSEQDIRDIGFIPCNTVEAALDQAFGYLGAEASVGIIPFCGETLVRCACSTEQQRPAKQ</sequence>
<dbReference type="Pfam" id="PF09861">
    <property type="entry name" value="Lar_N"/>
    <property type="match status" value="1"/>
</dbReference>
<organism evidence="3 4">
    <name type="scientific">Enterocloster citroniae</name>
    <dbReference type="NCBI Taxonomy" id="358743"/>
    <lineage>
        <taxon>Bacteria</taxon>
        <taxon>Bacillati</taxon>
        <taxon>Bacillota</taxon>
        <taxon>Clostridia</taxon>
        <taxon>Lachnospirales</taxon>
        <taxon>Lachnospiraceae</taxon>
        <taxon>Enterocloster</taxon>
    </lineage>
</organism>
<dbReference type="GO" id="GO:0050043">
    <property type="term" value="F:lactate racemase activity"/>
    <property type="evidence" value="ECO:0007669"/>
    <property type="project" value="InterPro"/>
</dbReference>
<dbReference type="NCBIfam" id="NF033504">
    <property type="entry name" value="Ni_dep_LarA"/>
    <property type="match status" value="1"/>
</dbReference>